<evidence type="ECO:0000256" key="9">
    <source>
        <dbReference type="SAM" id="MobiDB-lite"/>
    </source>
</evidence>
<dbReference type="PROSITE" id="PS50878">
    <property type="entry name" value="RT_POL"/>
    <property type="match status" value="1"/>
</dbReference>
<evidence type="ECO:0000259" key="10">
    <source>
        <dbReference type="PROSITE" id="PS50158"/>
    </source>
</evidence>
<evidence type="ECO:0000313" key="12">
    <source>
        <dbReference type="Proteomes" id="UP001652660"/>
    </source>
</evidence>
<keyword evidence="7" id="KW-0695">RNA-directed DNA polymerase</keyword>
<evidence type="ECO:0000313" key="13">
    <source>
        <dbReference type="RefSeq" id="XP_071901000.1"/>
    </source>
</evidence>
<dbReference type="Pfam" id="PF24626">
    <property type="entry name" value="SH3_Tf2-1"/>
    <property type="match status" value="1"/>
</dbReference>
<dbReference type="SUPFAM" id="SSF50630">
    <property type="entry name" value="Acid proteases"/>
    <property type="match status" value="1"/>
</dbReference>
<organism evidence="12 13">
    <name type="scientific">Coffea arabica</name>
    <name type="common">Arabian coffee</name>
    <dbReference type="NCBI Taxonomy" id="13443"/>
    <lineage>
        <taxon>Eukaryota</taxon>
        <taxon>Viridiplantae</taxon>
        <taxon>Streptophyta</taxon>
        <taxon>Embryophyta</taxon>
        <taxon>Tracheophyta</taxon>
        <taxon>Spermatophyta</taxon>
        <taxon>Magnoliopsida</taxon>
        <taxon>eudicotyledons</taxon>
        <taxon>Gunneridae</taxon>
        <taxon>Pentapetalae</taxon>
        <taxon>asterids</taxon>
        <taxon>lamiids</taxon>
        <taxon>Gentianales</taxon>
        <taxon>Rubiaceae</taxon>
        <taxon>Ixoroideae</taxon>
        <taxon>Gardenieae complex</taxon>
        <taxon>Bertiereae - Coffeeae clade</taxon>
        <taxon>Coffeeae</taxon>
        <taxon>Coffea</taxon>
    </lineage>
</organism>
<dbReference type="Gene3D" id="2.40.70.10">
    <property type="entry name" value="Acid Proteases"/>
    <property type="match status" value="1"/>
</dbReference>
<dbReference type="InterPro" id="IPR036875">
    <property type="entry name" value="Znf_CCHC_sf"/>
</dbReference>
<keyword evidence="3" id="KW-0548">Nucleotidyltransferase</keyword>
<evidence type="ECO:0000259" key="11">
    <source>
        <dbReference type="PROSITE" id="PS50878"/>
    </source>
</evidence>
<dbReference type="Gene3D" id="3.30.70.270">
    <property type="match status" value="1"/>
</dbReference>
<evidence type="ECO:0000256" key="2">
    <source>
        <dbReference type="ARBA" id="ARBA00022679"/>
    </source>
</evidence>
<keyword evidence="2" id="KW-0808">Transferase</keyword>
<evidence type="ECO:0000256" key="3">
    <source>
        <dbReference type="ARBA" id="ARBA00022695"/>
    </source>
</evidence>
<dbReference type="InterPro" id="IPR001878">
    <property type="entry name" value="Znf_CCHC"/>
</dbReference>
<dbReference type="InterPro" id="IPR043502">
    <property type="entry name" value="DNA/RNA_pol_sf"/>
</dbReference>
<dbReference type="InterPro" id="IPR056924">
    <property type="entry name" value="SH3_Tf2-1"/>
</dbReference>
<feature type="region of interest" description="Disordered" evidence="9">
    <location>
        <begin position="233"/>
        <end position="283"/>
    </location>
</feature>
<gene>
    <name evidence="13" type="primary">LOC140004755</name>
</gene>
<dbReference type="SMART" id="SM00343">
    <property type="entry name" value="ZnF_C2HC"/>
    <property type="match status" value="1"/>
</dbReference>
<dbReference type="Proteomes" id="UP001652660">
    <property type="component" value="Chromosome 4c"/>
</dbReference>
<protein>
    <recommendedName>
        <fullName evidence="1">RNA-directed DNA polymerase</fullName>
        <ecNumber evidence="1">2.7.7.49</ecNumber>
    </recommendedName>
</protein>
<dbReference type="PANTHER" id="PTHR35046">
    <property type="entry name" value="ZINC KNUCKLE (CCHC-TYPE) FAMILY PROTEIN"/>
    <property type="match status" value="1"/>
</dbReference>
<evidence type="ECO:0000256" key="1">
    <source>
        <dbReference type="ARBA" id="ARBA00012493"/>
    </source>
</evidence>
<dbReference type="InterPro" id="IPR005162">
    <property type="entry name" value="Retrotrans_gag_dom"/>
</dbReference>
<keyword evidence="5" id="KW-0255">Endonuclease</keyword>
<dbReference type="InterPro" id="IPR021109">
    <property type="entry name" value="Peptidase_aspartic_dom_sf"/>
</dbReference>
<sequence>MSSGVGDQAMDLQLRLDAMMGEFKQLLKTSIEPLHDRIDQLENSRNLHSSSKGVKLKIPFFQGKSDPEAYLEWERKIELVYECHTYSEEQKVKLTAVEFTDYASIWWDQLRLSRRRNRERAVETWDEMRSLMRKRFVPSYYSRDLHRRLQSLTQGSLSVENYYKEMEMAIMKADLREDGEATMARFLHGLSPEIAEGVELQHYLDMNEMLEKAVTVERRLKRRGSKWSSTMYQAGNWRTPQPKREEKAITPSQPPRPNAFLPKTTAKPEFKANNGASKPRGRDTKCFKCQGYGHIASQCANQRAMLLLPNGEIVSDEEEEYEGMPPLEGEGDDSSEEIPTHEEIGCLVVRKVLTTRAKEEEIKVQRDNLFYTRCHIKDKVCSAVIDSGSYANVASLLMVEKVGLPVIRHPRPYRLQWLNNEGEVRVFRQVKVPIRIGKYEDEVTCDVVPMQASHLILGRPWQYDREVEFKGKANKYVFTHCNRKEFEDIFPEDVPDGLPPLRGIEHQIDLIPGAPLPNKPAYRMGPEETKELQRQVEELLRKGWARESLSPCAVPVILVPKKDGTWRMCTDCRAVNAITVKYRHPIPRLDDILDELHGAIIFTKIDLKSGYHQIRMKEGDEWKTAFKTKHGLYEWLVMPFGLTNAPGTFMRLMNHVLRPFLGKFVVVYFDDILIYSRSLEEHLEHLKAVFDVLRKERLYANLKKCTFCTDHVVFLGYVVSAQGIHVDAEKVKAIQEWPTPTSVSEKFFWGEAQDKAFQLLKHKLTHAPLLALPNFDLTFEVECDASGVGVGAVLMQGGKPIAYFSEKLSGAALNYSTYDKELLALVRALETWQHYLRAREFVIQTDHESLKHLKGQQKLSKRHARWVAFIESFPYVIKYKTEFAYNRAMHSATQFSPFEIVYGFNSLTPLDLLPLPSSEHVNLDGKKKAEFVRTLHDKVRANIERRTAQYAQQANKHRRQLVFEPGDWVWLHLRKERFPKQRQSKLSPRGDGPFQVLERINDNAYRLDLPGEYNVSATFNVADLSPFLAGDEHDLRANPFQEEGNDADETHGVQVDPVKVPQGPVTRARSKRFKESLQALVYAIQAQEKPPIEGIEFEDPGETTKVLLTLSCTGVSLPGQRVGGPGGDAPRLGGHT</sequence>
<dbReference type="SUPFAM" id="SSF56672">
    <property type="entry name" value="DNA/RNA polymerases"/>
    <property type="match status" value="1"/>
</dbReference>
<evidence type="ECO:0000256" key="8">
    <source>
        <dbReference type="PROSITE-ProRule" id="PRU00047"/>
    </source>
</evidence>
<name>A0ABM4U141_COFAR</name>
<dbReference type="InterPro" id="IPR043128">
    <property type="entry name" value="Rev_trsase/Diguanyl_cyclase"/>
</dbReference>
<proteinExistence type="predicted"/>
<dbReference type="Pfam" id="PF00078">
    <property type="entry name" value="RVT_1"/>
    <property type="match status" value="1"/>
</dbReference>
<reference evidence="13" key="1">
    <citation type="submission" date="2025-08" db="UniProtKB">
        <authorList>
            <consortium name="RefSeq"/>
        </authorList>
    </citation>
    <scope>IDENTIFICATION</scope>
    <source>
        <tissue evidence="13">Leaves</tissue>
    </source>
</reference>
<dbReference type="Pfam" id="PF17917">
    <property type="entry name" value="RT_RNaseH"/>
    <property type="match status" value="1"/>
</dbReference>
<evidence type="ECO:0000256" key="6">
    <source>
        <dbReference type="ARBA" id="ARBA00022801"/>
    </source>
</evidence>
<accession>A0ABM4U141</accession>
<keyword evidence="12" id="KW-1185">Reference proteome</keyword>
<evidence type="ECO:0000256" key="7">
    <source>
        <dbReference type="ARBA" id="ARBA00022918"/>
    </source>
</evidence>
<dbReference type="CDD" id="cd09274">
    <property type="entry name" value="RNase_HI_RT_Ty3"/>
    <property type="match status" value="1"/>
</dbReference>
<keyword evidence="8" id="KW-0862">Zinc</keyword>
<dbReference type="InterPro" id="IPR000477">
    <property type="entry name" value="RT_dom"/>
</dbReference>
<feature type="domain" description="CCHC-type" evidence="10">
    <location>
        <begin position="285"/>
        <end position="299"/>
    </location>
</feature>
<dbReference type="Gene3D" id="3.10.10.10">
    <property type="entry name" value="HIV Type 1 Reverse Transcriptase, subunit A, domain 1"/>
    <property type="match status" value="1"/>
</dbReference>
<feature type="domain" description="Reverse transcriptase" evidence="11">
    <location>
        <begin position="540"/>
        <end position="719"/>
    </location>
</feature>
<evidence type="ECO:0000256" key="4">
    <source>
        <dbReference type="ARBA" id="ARBA00022722"/>
    </source>
</evidence>
<dbReference type="InterPro" id="IPR041373">
    <property type="entry name" value="RT_RNaseH"/>
</dbReference>
<evidence type="ECO:0000256" key="5">
    <source>
        <dbReference type="ARBA" id="ARBA00022759"/>
    </source>
</evidence>
<dbReference type="EC" id="2.7.7.49" evidence="1"/>
<dbReference type="RefSeq" id="XP_071901000.1">
    <property type="nucleotide sequence ID" value="XM_072044899.1"/>
</dbReference>
<dbReference type="CDD" id="cd01647">
    <property type="entry name" value="RT_LTR"/>
    <property type="match status" value="1"/>
</dbReference>
<dbReference type="GeneID" id="140004755"/>
<dbReference type="SUPFAM" id="SSF57756">
    <property type="entry name" value="Retrovirus zinc finger-like domains"/>
    <property type="match status" value="1"/>
</dbReference>
<dbReference type="Pfam" id="PF03732">
    <property type="entry name" value="Retrotrans_gag"/>
    <property type="match status" value="1"/>
</dbReference>
<keyword evidence="4" id="KW-0540">Nuclease</keyword>
<dbReference type="PROSITE" id="PS50158">
    <property type="entry name" value="ZF_CCHC"/>
    <property type="match status" value="1"/>
</dbReference>
<dbReference type="CDD" id="cd00303">
    <property type="entry name" value="retropepsin_like"/>
    <property type="match status" value="1"/>
</dbReference>
<keyword evidence="8" id="KW-0479">Metal-binding</keyword>
<keyword evidence="6" id="KW-0378">Hydrolase</keyword>
<keyword evidence="8" id="KW-0863">Zinc-finger</keyword>
<dbReference type="PANTHER" id="PTHR35046:SF9">
    <property type="entry name" value="RNA-DIRECTED DNA POLYMERASE"/>
    <property type="match status" value="1"/>
</dbReference>